<accession>A0A8J2UKS0</accession>
<reference evidence="1" key="2">
    <citation type="submission" date="2020-09" db="EMBL/GenBank/DDBJ databases">
        <authorList>
            <person name="Sun Q."/>
            <person name="Sedlacek I."/>
        </authorList>
    </citation>
    <scope>NUCLEOTIDE SEQUENCE</scope>
    <source>
        <strain evidence="1">CCM 7086</strain>
    </source>
</reference>
<sequence length="205" mass="21303">MQLEQSFHIAAPADVVWQAFHDVELLVDCLPGASINGAASATEEGAIPLLFKVKLGPIAAGFAGQGRLDLDEAARSGAIAGTAVDARSNSRVKGEAHFAVTEAGDGTDVLVKVDHTITGSLAQFSREGIVRALAEQLTKQFAENLQARLPSAAPAAEAASAIGETAVAGIAVPPPAPRKQKDTSSIDLWTLFKAWLAGLFGRRPQ</sequence>
<dbReference type="InterPro" id="IPR010419">
    <property type="entry name" value="CO_DH_gsu"/>
</dbReference>
<protein>
    <recommendedName>
        <fullName evidence="3">Carbon monoxide dehydrogenase</fullName>
    </recommendedName>
</protein>
<dbReference type="SUPFAM" id="SSF55961">
    <property type="entry name" value="Bet v1-like"/>
    <property type="match status" value="1"/>
</dbReference>
<dbReference type="InterPro" id="IPR023393">
    <property type="entry name" value="START-like_dom_sf"/>
</dbReference>
<keyword evidence="2" id="KW-1185">Reference proteome</keyword>
<proteinExistence type="predicted"/>
<gene>
    <name evidence="1" type="ORF">GCM10007205_02530</name>
</gene>
<organism evidence="1 2">
    <name type="scientific">Oxalicibacterium flavum</name>
    <dbReference type="NCBI Taxonomy" id="179467"/>
    <lineage>
        <taxon>Bacteria</taxon>
        <taxon>Pseudomonadati</taxon>
        <taxon>Pseudomonadota</taxon>
        <taxon>Betaproteobacteria</taxon>
        <taxon>Burkholderiales</taxon>
        <taxon>Oxalobacteraceae</taxon>
        <taxon>Oxalicibacterium</taxon>
    </lineage>
</organism>
<dbReference type="Pfam" id="PF06240">
    <property type="entry name" value="COXG"/>
    <property type="match status" value="1"/>
</dbReference>
<evidence type="ECO:0000313" key="1">
    <source>
        <dbReference type="EMBL" id="GGB96746.1"/>
    </source>
</evidence>
<dbReference type="Proteomes" id="UP000620266">
    <property type="component" value="Unassembled WGS sequence"/>
</dbReference>
<dbReference type="CDD" id="cd07823">
    <property type="entry name" value="SRPBCC_5"/>
    <property type="match status" value="1"/>
</dbReference>
<dbReference type="AlphaFoldDB" id="A0A8J2UKS0"/>
<name>A0A8J2UKS0_9BURK</name>
<dbReference type="PANTHER" id="PTHR38588:SF1">
    <property type="entry name" value="BLL0334 PROTEIN"/>
    <property type="match status" value="1"/>
</dbReference>
<comment type="caution">
    <text evidence="1">The sequence shown here is derived from an EMBL/GenBank/DDBJ whole genome shotgun (WGS) entry which is preliminary data.</text>
</comment>
<reference evidence="1" key="1">
    <citation type="journal article" date="2014" name="Int. J. Syst. Evol. Microbiol.">
        <title>Complete genome sequence of Corynebacterium casei LMG S-19264T (=DSM 44701T), isolated from a smear-ripened cheese.</title>
        <authorList>
            <consortium name="US DOE Joint Genome Institute (JGI-PGF)"/>
            <person name="Walter F."/>
            <person name="Albersmeier A."/>
            <person name="Kalinowski J."/>
            <person name="Ruckert C."/>
        </authorList>
    </citation>
    <scope>NUCLEOTIDE SEQUENCE</scope>
    <source>
        <strain evidence="1">CCM 7086</strain>
    </source>
</reference>
<evidence type="ECO:0000313" key="2">
    <source>
        <dbReference type="Proteomes" id="UP000620266"/>
    </source>
</evidence>
<dbReference type="Gene3D" id="3.30.530.20">
    <property type="match status" value="1"/>
</dbReference>
<dbReference type="EMBL" id="BMCG01000001">
    <property type="protein sequence ID" value="GGB96746.1"/>
    <property type="molecule type" value="Genomic_DNA"/>
</dbReference>
<dbReference type="PANTHER" id="PTHR38588">
    <property type="entry name" value="BLL0334 PROTEIN"/>
    <property type="match status" value="1"/>
</dbReference>
<dbReference type="RefSeq" id="WP_188394356.1">
    <property type="nucleotide sequence ID" value="NZ_BMCG01000001.1"/>
</dbReference>
<evidence type="ECO:0008006" key="3">
    <source>
        <dbReference type="Google" id="ProtNLM"/>
    </source>
</evidence>